<dbReference type="FunFam" id="1.10.287.950:FF:000001">
    <property type="entry name" value="Methyl-accepting chemotaxis sensory transducer"/>
    <property type="match status" value="1"/>
</dbReference>
<dbReference type="GO" id="GO:0016020">
    <property type="term" value="C:membrane"/>
    <property type="evidence" value="ECO:0007669"/>
    <property type="project" value="UniProtKB-SubCell"/>
</dbReference>
<protein>
    <submittedName>
        <fullName evidence="10">Methyl-accepting chemotaxis protein</fullName>
    </submittedName>
</protein>
<organism evidence="10 11">
    <name type="scientific">Agrobacterium rubi</name>
    <dbReference type="NCBI Taxonomy" id="28099"/>
    <lineage>
        <taxon>Bacteria</taxon>
        <taxon>Pseudomonadati</taxon>
        <taxon>Pseudomonadota</taxon>
        <taxon>Alphaproteobacteria</taxon>
        <taxon>Hyphomicrobiales</taxon>
        <taxon>Rhizobiaceae</taxon>
        <taxon>Rhizobium/Agrobacterium group</taxon>
        <taxon>Agrobacterium</taxon>
    </lineage>
</organism>
<dbReference type="CDD" id="cd11386">
    <property type="entry name" value="MCP_signal"/>
    <property type="match status" value="1"/>
</dbReference>
<comment type="similarity">
    <text evidence="3">Belongs to the methyl-accepting chemotaxis (MCP) protein family.</text>
</comment>
<dbReference type="PROSITE" id="PS50111">
    <property type="entry name" value="CHEMOTAXIS_TRANSDUC_2"/>
    <property type="match status" value="1"/>
</dbReference>
<dbReference type="SUPFAM" id="SSF158472">
    <property type="entry name" value="HAMP domain-like"/>
    <property type="match status" value="1"/>
</dbReference>
<dbReference type="Proteomes" id="UP000663912">
    <property type="component" value="Plasmid pW2_73_1"/>
</dbReference>
<dbReference type="InterPro" id="IPR004090">
    <property type="entry name" value="Chemotax_Me-accpt_rcpt"/>
</dbReference>
<dbReference type="EMBL" id="JAAMCP010000017">
    <property type="protein sequence ID" value="NTF39826.1"/>
    <property type="molecule type" value="Genomic_DNA"/>
</dbReference>
<dbReference type="Gene3D" id="1.10.287.950">
    <property type="entry name" value="Methyl-accepting chemotaxis protein"/>
    <property type="match status" value="1"/>
</dbReference>
<dbReference type="SMART" id="SM00283">
    <property type="entry name" value="MA"/>
    <property type="match status" value="1"/>
</dbReference>
<reference evidence="9 12" key="1">
    <citation type="journal article" date="2020" name="Science">
        <title>Unexpected conservation and global transmission of agrobacterial virulence plasmids.</title>
        <authorList>
            <person name="Weisberg A.J."/>
            <person name="Davis E.W. 2nd"/>
            <person name="Tabima J."/>
            <person name="Belcher M.S."/>
            <person name="Miller M."/>
            <person name="Kuo C.H."/>
            <person name="Loper J.E."/>
            <person name="Grunwald N.J."/>
            <person name="Putnam M.L."/>
            <person name="Chang J.H."/>
        </authorList>
    </citation>
    <scope>NUCLEOTIDE SEQUENCE [LARGE SCALE GENOMIC DNA]</scope>
    <source>
        <strain evidence="9 12">A19/93</strain>
    </source>
</reference>
<feature type="transmembrane region" description="Helical" evidence="6">
    <location>
        <begin position="320"/>
        <end position="340"/>
    </location>
</feature>
<evidence type="ECO:0000313" key="12">
    <source>
        <dbReference type="Proteomes" id="UP000822331"/>
    </source>
</evidence>
<comment type="subcellular location">
    <subcellularLocation>
        <location evidence="1">Membrane</location>
    </subcellularLocation>
</comment>
<accession>A0AAE7R7W4</accession>
<feature type="domain" description="HAMP" evidence="8">
    <location>
        <begin position="343"/>
        <end position="396"/>
    </location>
</feature>
<dbReference type="SMART" id="SM00304">
    <property type="entry name" value="HAMP"/>
    <property type="match status" value="3"/>
</dbReference>
<evidence type="ECO:0000313" key="9">
    <source>
        <dbReference type="EMBL" id="NTF39826.1"/>
    </source>
</evidence>
<feature type="domain" description="HAMP" evidence="8">
    <location>
        <begin position="424"/>
        <end position="476"/>
    </location>
</feature>
<evidence type="ECO:0000256" key="5">
    <source>
        <dbReference type="SAM" id="MobiDB-lite"/>
    </source>
</evidence>
<dbReference type="InterPro" id="IPR003660">
    <property type="entry name" value="HAMP_dom"/>
</dbReference>
<evidence type="ECO:0000259" key="8">
    <source>
        <dbReference type="PROSITE" id="PS50885"/>
    </source>
</evidence>
<sequence length="757" mass="80422">MSLFRFKSLATKLMVVSGVAITSVLLVSNLVLISQSRERVETLTMDQANAEARVIANDISGKIGEIASAARSMSGVIGRAHEGLALNRQGVIKILRANVEQNAFAFGSWFMEEPKAFDGQQEGMEGKPEFGGNKSGLFAPYWTKGTGGEIDFSTFAEEYAAEWYAASATSKKGAITKPYKAQEIVTPTAMTSITYPVLSNGTLIGVAGVDISLASLSEDLKKLHPFGTGRVTLLSQDGKWLVAPTDELGMTDYKDQGESDVQAALSSSKGAVVTGMTNAAGETFRRVVHPFHLPDLNASWVVIVDVPESAIAAPVQAQTYLMIVGGIVVLGAVMFALFGASRSFIQRPLDALLTSVSDLRDGRYDLPVKGQQQVDEIGMVARALEGFRHALANTKRLEEDAEIQRRAAEEQRQRSEDERSDVAASQRHIVAVVGEGLSQLSKGNLKHRIDEEFLGEYAVLKRDFNAAVASLGETIVTLNSTVGNIGNSTAEISRGATDLSRRTEQQAASLEETAAALNQLTEQVHSSAGNALSAATTVQSACDDANRSGEIVQKAIASMQRIEKSSSEISHIISVIDSIAFQTNLLALNAGVEAARAGEAGKGFAVVAQEVRELAQRSATAAKEITLLISASTGHVRDGVGLVDEAGRALQTISSQVMGISDLIHQISASSSEQAAGLGEINSAMGQMDQVTQQNAAMVEEQTAASVSLNDEADVLRELVARFQVAAGEDITKPSLTANGTQNQGDMINQAVWTKFS</sequence>
<evidence type="ECO:0000256" key="4">
    <source>
        <dbReference type="PROSITE-ProRule" id="PRU00284"/>
    </source>
</evidence>
<name>A0AAE7R7W4_9HYPH</name>
<keyword evidence="6" id="KW-1133">Transmembrane helix</keyword>
<dbReference type="InterPro" id="IPR051310">
    <property type="entry name" value="MCP_chemotaxis"/>
</dbReference>
<dbReference type="CDD" id="cd18774">
    <property type="entry name" value="PDC2_HK_sensor"/>
    <property type="match status" value="1"/>
</dbReference>
<dbReference type="PRINTS" id="PR00260">
    <property type="entry name" value="CHEMTRNSDUCR"/>
</dbReference>
<dbReference type="PANTHER" id="PTHR43531:SF11">
    <property type="entry name" value="METHYL-ACCEPTING CHEMOTAXIS PROTEIN 3"/>
    <property type="match status" value="1"/>
</dbReference>
<dbReference type="CDD" id="cd06225">
    <property type="entry name" value="HAMP"/>
    <property type="match status" value="1"/>
</dbReference>
<dbReference type="PROSITE" id="PS50885">
    <property type="entry name" value="HAMP"/>
    <property type="match status" value="2"/>
</dbReference>
<keyword evidence="12" id="KW-1185">Reference proteome</keyword>
<keyword evidence="4" id="KW-0807">Transducer</keyword>
<dbReference type="Gene3D" id="6.10.340.10">
    <property type="match status" value="1"/>
</dbReference>
<dbReference type="AlphaFoldDB" id="A0AAE7R7W4"/>
<evidence type="ECO:0000256" key="6">
    <source>
        <dbReference type="SAM" id="Phobius"/>
    </source>
</evidence>
<dbReference type="Pfam" id="PF00015">
    <property type="entry name" value="MCPsignal"/>
    <property type="match status" value="1"/>
</dbReference>
<reference evidence="10" key="2">
    <citation type="submission" date="2020-02" db="EMBL/GenBank/DDBJ databases">
        <title>Unexpected conservation and global transmission of agrobacterial virulence plasmids.</title>
        <authorList>
            <person name="Weisberg A.J."/>
            <person name="Davis E.W. II"/>
            <person name="Tabima J.R."/>
            <person name="Belcher M.S."/>
            <person name="Miller M."/>
            <person name="Kuo C.-H."/>
            <person name="Loper J.E."/>
            <person name="Grunwald N.J."/>
            <person name="Putnam M.L."/>
            <person name="Chang J.H."/>
        </authorList>
    </citation>
    <scope>NUCLEOTIDE SEQUENCE</scope>
    <source>
        <strain evidence="10">W2/73</strain>
        <plasmid evidence="10">pW2_73_1</plasmid>
    </source>
</reference>
<dbReference type="Gene3D" id="3.30.450.20">
    <property type="entry name" value="PAS domain"/>
    <property type="match status" value="2"/>
</dbReference>
<proteinExistence type="inferred from homology"/>
<dbReference type="Pfam" id="PF22673">
    <property type="entry name" value="MCP-like_PDC_1"/>
    <property type="match status" value="1"/>
</dbReference>
<dbReference type="KEGG" id="arui:G6M88_23025"/>
<dbReference type="Proteomes" id="UP000822331">
    <property type="component" value="Unassembled WGS sequence"/>
</dbReference>
<evidence type="ECO:0000313" key="10">
    <source>
        <dbReference type="EMBL" id="QTG03483.1"/>
    </source>
</evidence>
<keyword evidence="2" id="KW-0145">Chemotaxis</keyword>
<dbReference type="InterPro" id="IPR004089">
    <property type="entry name" value="MCPsignal_dom"/>
</dbReference>
<dbReference type="GO" id="GO:0006935">
    <property type="term" value="P:chemotaxis"/>
    <property type="evidence" value="ECO:0007669"/>
    <property type="project" value="UniProtKB-KW"/>
</dbReference>
<dbReference type="SUPFAM" id="SSF58104">
    <property type="entry name" value="Methyl-accepting chemotaxis protein (MCP) signaling domain"/>
    <property type="match status" value="1"/>
</dbReference>
<evidence type="ECO:0000256" key="1">
    <source>
        <dbReference type="ARBA" id="ARBA00004370"/>
    </source>
</evidence>
<evidence type="ECO:0000256" key="3">
    <source>
        <dbReference type="ARBA" id="ARBA00029447"/>
    </source>
</evidence>
<dbReference type="GO" id="GO:0007165">
    <property type="term" value="P:signal transduction"/>
    <property type="evidence" value="ECO:0007669"/>
    <property type="project" value="UniProtKB-KW"/>
</dbReference>
<keyword evidence="6" id="KW-0812">Transmembrane</keyword>
<dbReference type="RefSeq" id="WP_083212764.1">
    <property type="nucleotide sequence ID" value="NZ_CP049208.1"/>
</dbReference>
<dbReference type="Pfam" id="PF00672">
    <property type="entry name" value="HAMP"/>
    <property type="match status" value="1"/>
</dbReference>
<feature type="region of interest" description="Disordered" evidence="5">
    <location>
        <begin position="402"/>
        <end position="422"/>
    </location>
</feature>
<dbReference type="EMBL" id="CP049208">
    <property type="protein sequence ID" value="QTG03483.1"/>
    <property type="molecule type" value="Genomic_DNA"/>
</dbReference>
<feature type="domain" description="Methyl-accepting transducer" evidence="7">
    <location>
        <begin position="481"/>
        <end position="710"/>
    </location>
</feature>
<dbReference type="PANTHER" id="PTHR43531">
    <property type="entry name" value="PROTEIN ICFG"/>
    <property type="match status" value="1"/>
</dbReference>
<geneLocation type="plasmid" evidence="10 11">
    <name>pW2_73_1</name>
</geneLocation>
<feature type="transmembrane region" description="Helical" evidence="6">
    <location>
        <begin position="12"/>
        <end position="33"/>
    </location>
</feature>
<keyword evidence="10" id="KW-0614">Plasmid</keyword>
<dbReference type="GO" id="GO:0004888">
    <property type="term" value="F:transmembrane signaling receptor activity"/>
    <property type="evidence" value="ECO:0007669"/>
    <property type="project" value="InterPro"/>
</dbReference>
<gene>
    <name evidence="9" type="ORF">G6L72_24380</name>
    <name evidence="10" type="ORF">G6M88_23025</name>
</gene>
<keyword evidence="6" id="KW-0472">Membrane</keyword>
<evidence type="ECO:0000313" key="11">
    <source>
        <dbReference type="Proteomes" id="UP000663912"/>
    </source>
</evidence>
<evidence type="ECO:0000259" key="7">
    <source>
        <dbReference type="PROSITE" id="PS50111"/>
    </source>
</evidence>
<dbReference type="CDD" id="cd12913">
    <property type="entry name" value="PDC1_MCP_like"/>
    <property type="match status" value="1"/>
</dbReference>
<evidence type="ECO:0000256" key="2">
    <source>
        <dbReference type="ARBA" id="ARBA00022500"/>
    </source>
</evidence>
<feature type="compositionally biased region" description="Basic and acidic residues" evidence="5">
    <location>
        <begin position="402"/>
        <end position="421"/>
    </location>
</feature>